<dbReference type="InterPro" id="IPR003661">
    <property type="entry name" value="HisK_dim/P_dom"/>
</dbReference>
<evidence type="ECO:0000256" key="4">
    <source>
        <dbReference type="ARBA" id="ARBA00022553"/>
    </source>
</evidence>
<evidence type="ECO:0000256" key="8">
    <source>
        <dbReference type="SAM" id="MobiDB-lite"/>
    </source>
</evidence>
<dbReference type="SUPFAM" id="SSF47384">
    <property type="entry name" value="Homodimeric domain of signal transducing histidine kinase"/>
    <property type="match status" value="1"/>
</dbReference>
<dbReference type="FunFam" id="3.30.565.10:FF:000006">
    <property type="entry name" value="Sensor histidine kinase WalK"/>
    <property type="match status" value="1"/>
</dbReference>
<evidence type="ECO:0000256" key="2">
    <source>
        <dbReference type="ARBA" id="ARBA00004429"/>
    </source>
</evidence>
<evidence type="ECO:0000256" key="7">
    <source>
        <dbReference type="ARBA" id="ARBA00023012"/>
    </source>
</evidence>
<dbReference type="Pfam" id="PF00512">
    <property type="entry name" value="HisKA"/>
    <property type="match status" value="1"/>
</dbReference>
<gene>
    <name evidence="10" type="ORF">H8N03_06160</name>
</gene>
<comment type="catalytic activity">
    <reaction evidence="1">
        <text>ATP + protein L-histidine = ADP + protein N-phospho-L-histidine.</text>
        <dbReference type="EC" id="2.7.13.3"/>
    </reaction>
</comment>
<dbReference type="InterPro" id="IPR036890">
    <property type="entry name" value="HATPase_C_sf"/>
</dbReference>
<evidence type="ECO:0000313" key="11">
    <source>
        <dbReference type="Proteomes" id="UP000608513"/>
    </source>
</evidence>
<dbReference type="Proteomes" id="UP000608513">
    <property type="component" value="Unassembled WGS sequence"/>
</dbReference>
<keyword evidence="4" id="KW-0597">Phosphoprotein</keyword>
<proteinExistence type="predicted"/>
<accession>A0A923MNY1</accession>
<evidence type="ECO:0000313" key="10">
    <source>
        <dbReference type="EMBL" id="MBC5782520.1"/>
    </source>
</evidence>
<keyword evidence="11" id="KW-1185">Reference proteome</keyword>
<keyword evidence="5" id="KW-0808">Transferase</keyword>
<dbReference type="GO" id="GO:0000155">
    <property type="term" value="F:phosphorelay sensor kinase activity"/>
    <property type="evidence" value="ECO:0007669"/>
    <property type="project" value="InterPro"/>
</dbReference>
<keyword evidence="6 10" id="KW-0418">Kinase</keyword>
<feature type="domain" description="Histidine kinase" evidence="9">
    <location>
        <begin position="139"/>
        <end position="353"/>
    </location>
</feature>
<feature type="region of interest" description="Disordered" evidence="8">
    <location>
        <begin position="1"/>
        <end position="22"/>
    </location>
</feature>
<dbReference type="PRINTS" id="PR00344">
    <property type="entry name" value="BCTRLSENSOR"/>
</dbReference>
<dbReference type="EMBL" id="JACORT010000002">
    <property type="protein sequence ID" value="MBC5782520.1"/>
    <property type="molecule type" value="Genomic_DNA"/>
</dbReference>
<dbReference type="PANTHER" id="PTHR43711:SF1">
    <property type="entry name" value="HISTIDINE KINASE 1"/>
    <property type="match status" value="1"/>
</dbReference>
<dbReference type="SUPFAM" id="SSF55874">
    <property type="entry name" value="ATPase domain of HSP90 chaperone/DNA topoisomerase II/histidine kinase"/>
    <property type="match status" value="1"/>
</dbReference>
<dbReference type="Gene3D" id="3.30.565.10">
    <property type="entry name" value="Histidine kinase-like ATPase, C-terminal domain"/>
    <property type="match status" value="1"/>
</dbReference>
<organism evidence="10 11">
    <name type="scientific">Ramlibacter cellulosilyticus</name>
    <dbReference type="NCBI Taxonomy" id="2764187"/>
    <lineage>
        <taxon>Bacteria</taxon>
        <taxon>Pseudomonadati</taxon>
        <taxon>Pseudomonadota</taxon>
        <taxon>Betaproteobacteria</taxon>
        <taxon>Burkholderiales</taxon>
        <taxon>Comamonadaceae</taxon>
        <taxon>Ramlibacter</taxon>
    </lineage>
</organism>
<evidence type="ECO:0000256" key="6">
    <source>
        <dbReference type="ARBA" id="ARBA00022777"/>
    </source>
</evidence>
<reference evidence="10" key="1">
    <citation type="submission" date="2020-08" db="EMBL/GenBank/DDBJ databases">
        <title>Ramlibacter sp. USB13 16S ribosomal RNA gene genome sequencing and assembly.</title>
        <authorList>
            <person name="Kang M."/>
        </authorList>
    </citation>
    <scope>NUCLEOTIDE SEQUENCE</scope>
    <source>
        <strain evidence="10">USB13</strain>
    </source>
</reference>
<dbReference type="CDD" id="cd00082">
    <property type="entry name" value="HisKA"/>
    <property type="match status" value="1"/>
</dbReference>
<dbReference type="EC" id="2.7.13.3" evidence="3"/>
<dbReference type="RefSeq" id="WP_187075284.1">
    <property type="nucleotide sequence ID" value="NZ_JACORT010000002.1"/>
</dbReference>
<dbReference type="Pfam" id="PF02518">
    <property type="entry name" value="HATPase_c"/>
    <property type="match status" value="1"/>
</dbReference>
<sequence>MNNDRSTVPASSRAPRAHGDPRLRALETAFARSRLDGGADLPPAMAEAVLADIRERLAGGISMSGEMPRGGSAEMVALENVEAECLALLVDAGLLDHDTLQAVHGAFADARACLAAHEARAPDGALQQALAARDRQLSIATHELRTPISSILLNLQMLERTARLKGPLDAESVARLLAVPSRQLRRLTRMVDLLLDSAQVENERLVLDLQPLELCELVHDAAGRLAERARDAGCELSLDACEPVHGHWDRLRLEQVVTNLLTNAIKYGGGRVEVRTSGGSEALLVVRDHGPGIADEDQQRIFEPFERLPSAAREDGAGLGLYIVREIVRAHGGHISVASVPGEGATFTVSLPI</sequence>
<dbReference type="CDD" id="cd00075">
    <property type="entry name" value="HATPase"/>
    <property type="match status" value="1"/>
</dbReference>
<comment type="caution">
    <text evidence="10">The sequence shown here is derived from an EMBL/GenBank/DDBJ whole genome shotgun (WGS) entry which is preliminary data.</text>
</comment>
<feature type="compositionally biased region" description="Polar residues" evidence="8">
    <location>
        <begin position="1"/>
        <end position="10"/>
    </location>
</feature>
<dbReference type="GO" id="GO:0005886">
    <property type="term" value="C:plasma membrane"/>
    <property type="evidence" value="ECO:0007669"/>
    <property type="project" value="UniProtKB-SubCell"/>
</dbReference>
<evidence type="ECO:0000259" key="9">
    <source>
        <dbReference type="PROSITE" id="PS50109"/>
    </source>
</evidence>
<name>A0A923MNY1_9BURK</name>
<dbReference type="InterPro" id="IPR050736">
    <property type="entry name" value="Sensor_HK_Regulatory"/>
</dbReference>
<dbReference type="InterPro" id="IPR005467">
    <property type="entry name" value="His_kinase_dom"/>
</dbReference>
<comment type="subcellular location">
    <subcellularLocation>
        <location evidence="2">Cell inner membrane</location>
        <topology evidence="2">Multi-pass membrane protein</topology>
    </subcellularLocation>
</comment>
<protein>
    <recommendedName>
        <fullName evidence="3">histidine kinase</fullName>
        <ecNumber evidence="3">2.7.13.3</ecNumber>
    </recommendedName>
</protein>
<dbReference type="PANTHER" id="PTHR43711">
    <property type="entry name" value="TWO-COMPONENT HISTIDINE KINASE"/>
    <property type="match status" value="1"/>
</dbReference>
<keyword evidence="7" id="KW-0902">Two-component regulatory system</keyword>
<dbReference type="PROSITE" id="PS50109">
    <property type="entry name" value="HIS_KIN"/>
    <property type="match status" value="1"/>
</dbReference>
<dbReference type="AlphaFoldDB" id="A0A923MNY1"/>
<evidence type="ECO:0000256" key="3">
    <source>
        <dbReference type="ARBA" id="ARBA00012438"/>
    </source>
</evidence>
<dbReference type="InterPro" id="IPR004358">
    <property type="entry name" value="Sig_transdc_His_kin-like_C"/>
</dbReference>
<evidence type="ECO:0000256" key="5">
    <source>
        <dbReference type="ARBA" id="ARBA00022679"/>
    </source>
</evidence>
<evidence type="ECO:0000256" key="1">
    <source>
        <dbReference type="ARBA" id="ARBA00000085"/>
    </source>
</evidence>
<dbReference type="SMART" id="SM00388">
    <property type="entry name" value="HisKA"/>
    <property type="match status" value="1"/>
</dbReference>
<dbReference type="SMART" id="SM00387">
    <property type="entry name" value="HATPase_c"/>
    <property type="match status" value="1"/>
</dbReference>
<dbReference type="InterPro" id="IPR003594">
    <property type="entry name" value="HATPase_dom"/>
</dbReference>
<dbReference type="Gene3D" id="1.10.287.130">
    <property type="match status" value="1"/>
</dbReference>
<dbReference type="InterPro" id="IPR036097">
    <property type="entry name" value="HisK_dim/P_sf"/>
</dbReference>